<dbReference type="PROSITE" id="PS51100">
    <property type="entry name" value="PTS_EIIB_TYPE_3"/>
    <property type="match status" value="1"/>
</dbReference>
<evidence type="ECO:0000256" key="5">
    <source>
        <dbReference type="ARBA" id="ARBA00022683"/>
    </source>
</evidence>
<evidence type="ECO:0000256" key="1">
    <source>
        <dbReference type="ARBA" id="ARBA00022448"/>
    </source>
</evidence>
<keyword evidence="3 9" id="KW-0762">Sugar transport</keyword>
<sequence length="101" mass="11269">MKKVVLMCDTGISARMLVSKMQDEAQARGIDMEITSRSVHDYRECAGEYDAALLAPQIRHRLRECQQSATIAGKPVACIEMDPFWNLDSTAVLNLALELLD</sequence>
<evidence type="ECO:0000313" key="9">
    <source>
        <dbReference type="EMBL" id="OBU05051.1"/>
    </source>
</evidence>
<dbReference type="GO" id="GO:0008982">
    <property type="term" value="F:protein-N(PI)-phosphohistidine-sugar phosphotransferase activity"/>
    <property type="evidence" value="ECO:0007669"/>
    <property type="project" value="InterPro"/>
</dbReference>
<dbReference type="InterPro" id="IPR013012">
    <property type="entry name" value="PTS_EIIB_3"/>
</dbReference>
<dbReference type="InterPro" id="IPR036095">
    <property type="entry name" value="PTS_EIIB-like_sf"/>
</dbReference>
<keyword evidence="10" id="KW-1185">Reference proteome</keyword>
<dbReference type="Pfam" id="PF02302">
    <property type="entry name" value="PTS_IIB"/>
    <property type="match status" value="1"/>
</dbReference>
<proteinExistence type="predicted"/>
<keyword evidence="6" id="KW-0418">Kinase</keyword>
<dbReference type="GO" id="GO:0016301">
    <property type="term" value="F:kinase activity"/>
    <property type="evidence" value="ECO:0007669"/>
    <property type="project" value="UniProtKB-KW"/>
</dbReference>
<reference evidence="10" key="1">
    <citation type="submission" date="2016-06" db="EMBL/GenBank/DDBJ databases">
        <authorList>
            <person name="Butler K."/>
        </authorList>
    </citation>
    <scope>NUCLEOTIDE SEQUENCE [LARGE SCALE GENOMIC DNA]</scope>
    <source>
        <strain evidence="10">GCSL-Mp20</strain>
    </source>
</reference>
<dbReference type="InterPro" id="IPR003501">
    <property type="entry name" value="PTS_EIIB_2/3"/>
</dbReference>
<evidence type="ECO:0000256" key="7">
    <source>
        <dbReference type="PROSITE-ProRule" id="PRU00423"/>
    </source>
</evidence>
<dbReference type="InterPro" id="IPR051819">
    <property type="entry name" value="PTS_sugar-specific_EIIB"/>
</dbReference>
<dbReference type="SUPFAM" id="SSF52794">
    <property type="entry name" value="PTS system IIB component-like"/>
    <property type="match status" value="1"/>
</dbReference>
<dbReference type="OrthoDB" id="9808134at2"/>
<feature type="domain" description="PTS EIIB type-3" evidence="8">
    <location>
        <begin position="1"/>
        <end position="101"/>
    </location>
</feature>
<dbReference type="Proteomes" id="UP000092377">
    <property type="component" value="Unassembled WGS sequence"/>
</dbReference>
<evidence type="ECO:0000256" key="2">
    <source>
        <dbReference type="ARBA" id="ARBA00022553"/>
    </source>
</evidence>
<comment type="caution">
    <text evidence="9">The sequence shown here is derived from an EMBL/GenBank/DDBJ whole genome shotgun (WGS) entry which is preliminary data.</text>
</comment>
<keyword evidence="4" id="KW-0808">Transferase</keyword>
<evidence type="ECO:0000313" key="10">
    <source>
        <dbReference type="Proteomes" id="UP000092377"/>
    </source>
</evidence>
<keyword evidence="5" id="KW-0598">Phosphotransferase system</keyword>
<dbReference type="PANTHER" id="PTHR34581">
    <property type="entry name" value="PTS SYSTEM N,N'-DIACETYLCHITOBIOSE-SPECIFIC EIIB COMPONENT"/>
    <property type="match status" value="1"/>
</dbReference>
<accession>A0A1B8H7K3</accession>
<dbReference type="RefSeq" id="WP_067404413.1">
    <property type="nucleotide sequence ID" value="NZ_LZEY01000045.1"/>
</dbReference>
<dbReference type="AlphaFoldDB" id="A0A1B8H7K3"/>
<evidence type="ECO:0000259" key="8">
    <source>
        <dbReference type="PROSITE" id="PS51100"/>
    </source>
</evidence>
<dbReference type="EMBL" id="LZEY01000045">
    <property type="protein sequence ID" value="OBU05051.1"/>
    <property type="molecule type" value="Genomic_DNA"/>
</dbReference>
<keyword evidence="2" id="KW-0597">Phosphoprotein</keyword>
<dbReference type="GO" id="GO:0009401">
    <property type="term" value="P:phosphoenolpyruvate-dependent sugar phosphotransferase system"/>
    <property type="evidence" value="ECO:0007669"/>
    <property type="project" value="UniProtKB-KW"/>
</dbReference>
<organism evidence="9 10">
    <name type="scientific">Morganella psychrotolerans</name>
    <dbReference type="NCBI Taxonomy" id="368603"/>
    <lineage>
        <taxon>Bacteria</taxon>
        <taxon>Pseudomonadati</taxon>
        <taxon>Pseudomonadota</taxon>
        <taxon>Gammaproteobacteria</taxon>
        <taxon>Enterobacterales</taxon>
        <taxon>Morganellaceae</taxon>
        <taxon>Morganella</taxon>
    </lineage>
</organism>
<dbReference type="PANTHER" id="PTHR34581:SF2">
    <property type="entry name" value="PTS SYSTEM N,N'-DIACETYLCHITOBIOSE-SPECIFIC EIIB COMPONENT"/>
    <property type="match status" value="1"/>
</dbReference>
<protein>
    <submittedName>
        <fullName evidence="9">PTS sugar transporter subunit IIB</fullName>
    </submittedName>
</protein>
<evidence type="ECO:0000256" key="3">
    <source>
        <dbReference type="ARBA" id="ARBA00022597"/>
    </source>
</evidence>
<feature type="modified residue" description="Phosphocysteine; by EIIA" evidence="7">
    <location>
        <position position="8"/>
    </location>
</feature>
<keyword evidence="1" id="KW-0813">Transport</keyword>
<dbReference type="Gene3D" id="3.40.50.2300">
    <property type="match status" value="1"/>
</dbReference>
<evidence type="ECO:0000256" key="6">
    <source>
        <dbReference type="ARBA" id="ARBA00022777"/>
    </source>
</evidence>
<name>A0A1B8H7K3_9GAMM</name>
<evidence type="ECO:0000256" key="4">
    <source>
        <dbReference type="ARBA" id="ARBA00022679"/>
    </source>
</evidence>
<gene>
    <name evidence="9" type="ORF">AYY18_08150</name>
</gene>